<evidence type="ECO:0000256" key="8">
    <source>
        <dbReference type="ARBA" id="ARBA00023002"/>
    </source>
</evidence>
<feature type="domain" description="Ketopantoate reductase C-terminal" evidence="13">
    <location>
        <begin position="176"/>
        <end position="298"/>
    </location>
</feature>
<dbReference type="SUPFAM" id="SSF48179">
    <property type="entry name" value="6-phosphogluconate dehydrogenase C-terminal domain-like"/>
    <property type="match status" value="1"/>
</dbReference>
<dbReference type="InterPro" id="IPR003710">
    <property type="entry name" value="ApbA"/>
</dbReference>
<dbReference type="InterPro" id="IPR013332">
    <property type="entry name" value="KPR_N"/>
</dbReference>
<evidence type="ECO:0000313" key="14">
    <source>
        <dbReference type="EMBL" id="TWH21947.1"/>
    </source>
</evidence>
<evidence type="ECO:0000256" key="11">
    <source>
        <dbReference type="RuleBase" id="RU362068"/>
    </source>
</evidence>
<comment type="function">
    <text evidence="1 11">Catalyzes the NADPH-dependent reduction of ketopantoate into pantoic acid.</text>
</comment>
<dbReference type="Pfam" id="PF08546">
    <property type="entry name" value="ApbA_C"/>
    <property type="match status" value="1"/>
</dbReference>
<dbReference type="GO" id="GO:0015940">
    <property type="term" value="P:pantothenate biosynthetic process"/>
    <property type="evidence" value="ECO:0007669"/>
    <property type="project" value="UniProtKB-UniPathway"/>
</dbReference>
<comment type="catalytic activity">
    <reaction evidence="10 11">
        <text>(R)-pantoate + NADP(+) = 2-dehydropantoate + NADPH + H(+)</text>
        <dbReference type="Rhea" id="RHEA:16233"/>
        <dbReference type="ChEBI" id="CHEBI:11561"/>
        <dbReference type="ChEBI" id="CHEBI:15378"/>
        <dbReference type="ChEBI" id="CHEBI:15980"/>
        <dbReference type="ChEBI" id="CHEBI:57783"/>
        <dbReference type="ChEBI" id="CHEBI:58349"/>
        <dbReference type="EC" id="1.1.1.169"/>
    </reaction>
</comment>
<evidence type="ECO:0000259" key="12">
    <source>
        <dbReference type="Pfam" id="PF02558"/>
    </source>
</evidence>
<reference evidence="14 15" key="1">
    <citation type="submission" date="2019-07" db="EMBL/GenBank/DDBJ databases">
        <title>R&amp;d 2014.</title>
        <authorList>
            <person name="Klenk H.-P."/>
        </authorList>
    </citation>
    <scope>NUCLEOTIDE SEQUENCE [LARGE SCALE GENOMIC DNA]</scope>
    <source>
        <strain evidence="14 15">DSM 43194</strain>
    </source>
</reference>
<evidence type="ECO:0000256" key="1">
    <source>
        <dbReference type="ARBA" id="ARBA00002919"/>
    </source>
</evidence>
<dbReference type="InterPro" id="IPR050838">
    <property type="entry name" value="Ketopantoate_reductase"/>
</dbReference>
<dbReference type="Pfam" id="PF02558">
    <property type="entry name" value="ApbA"/>
    <property type="match status" value="1"/>
</dbReference>
<dbReference type="FunFam" id="1.10.1040.10:FF:000017">
    <property type="entry name" value="2-dehydropantoate 2-reductase"/>
    <property type="match status" value="1"/>
</dbReference>
<dbReference type="InterPro" id="IPR013328">
    <property type="entry name" value="6PGD_dom2"/>
</dbReference>
<dbReference type="Gene3D" id="3.40.50.720">
    <property type="entry name" value="NAD(P)-binding Rossmann-like Domain"/>
    <property type="match status" value="1"/>
</dbReference>
<keyword evidence="8 11" id="KW-0560">Oxidoreductase</keyword>
<dbReference type="GO" id="GO:0008677">
    <property type="term" value="F:2-dehydropantoate 2-reductase activity"/>
    <property type="evidence" value="ECO:0007669"/>
    <property type="project" value="UniProtKB-EC"/>
</dbReference>
<evidence type="ECO:0000256" key="9">
    <source>
        <dbReference type="ARBA" id="ARBA00032024"/>
    </source>
</evidence>
<dbReference type="InterPro" id="IPR008927">
    <property type="entry name" value="6-PGluconate_DH-like_C_sf"/>
</dbReference>
<dbReference type="SUPFAM" id="SSF51735">
    <property type="entry name" value="NAD(P)-binding Rossmann-fold domains"/>
    <property type="match status" value="1"/>
</dbReference>
<comment type="similarity">
    <text evidence="3 11">Belongs to the ketopantoate reductase family.</text>
</comment>
<dbReference type="PANTHER" id="PTHR43765:SF2">
    <property type="entry name" value="2-DEHYDROPANTOATE 2-REDUCTASE"/>
    <property type="match status" value="1"/>
</dbReference>
<evidence type="ECO:0000259" key="13">
    <source>
        <dbReference type="Pfam" id="PF08546"/>
    </source>
</evidence>
<evidence type="ECO:0000256" key="4">
    <source>
        <dbReference type="ARBA" id="ARBA00013014"/>
    </source>
</evidence>
<dbReference type="AlphaFoldDB" id="A0A660CJA2"/>
<comment type="pathway">
    <text evidence="2 11">Cofactor biosynthesis; (R)-pantothenate biosynthesis; (R)-pantoate from 3-methyl-2-oxobutanoate: step 2/2.</text>
</comment>
<dbReference type="PANTHER" id="PTHR43765">
    <property type="entry name" value="2-DEHYDROPANTOATE 2-REDUCTASE-RELATED"/>
    <property type="match status" value="1"/>
</dbReference>
<dbReference type="EC" id="1.1.1.169" evidence="4 11"/>
<evidence type="ECO:0000256" key="5">
    <source>
        <dbReference type="ARBA" id="ARBA00019465"/>
    </source>
</evidence>
<evidence type="ECO:0000256" key="7">
    <source>
        <dbReference type="ARBA" id="ARBA00022857"/>
    </source>
</evidence>
<evidence type="ECO:0000256" key="3">
    <source>
        <dbReference type="ARBA" id="ARBA00007870"/>
    </source>
</evidence>
<dbReference type="UniPathway" id="UPA00028">
    <property type="reaction ID" value="UER00004"/>
</dbReference>
<proteinExistence type="inferred from homology"/>
<organism evidence="14 15">
    <name type="scientific">Prauserella rugosa</name>
    <dbReference type="NCBI Taxonomy" id="43354"/>
    <lineage>
        <taxon>Bacteria</taxon>
        <taxon>Bacillati</taxon>
        <taxon>Actinomycetota</taxon>
        <taxon>Actinomycetes</taxon>
        <taxon>Pseudonocardiales</taxon>
        <taxon>Pseudonocardiaceae</taxon>
        <taxon>Prauserella</taxon>
    </lineage>
</organism>
<name>A0A660CJA2_9PSEU</name>
<dbReference type="InterPro" id="IPR036291">
    <property type="entry name" value="NAD(P)-bd_dom_sf"/>
</dbReference>
<evidence type="ECO:0000256" key="6">
    <source>
        <dbReference type="ARBA" id="ARBA00022655"/>
    </source>
</evidence>
<accession>A0A660CJA2</accession>
<dbReference type="Proteomes" id="UP000317303">
    <property type="component" value="Unassembled WGS sequence"/>
</dbReference>
<evidence type="ECO:0000256" key="2">
    <source>
        <dbReference type="ARBA" id="ARBA00004994"/>
    </source>
</evidence>
<dbReference type="EMBL" id="VLJV01000001">
    <property type="protein sequence ID" value="TWH21947.1"/>
    <property type="molecule type" value="Genomic_DNA"/>
</dbReference>
<dbReference type="InterPro" id="IPR013752">
    <property type="entry name" value="KPA_reductase"/>
</dbReference>
<sequence length="300" mass="31271">MDRDTRAETVAVVGMGAVGTALAGALAAAGHDVVACGRRPLDRIEVTDGTGADAVTSTYPVRWVATPDDVGAAALTVLATKIHDTPAVADWLAALTAHGGHVVAAQNGVDHVERIGPLVTAEVVPALVYTNVERTGLGAVRTRRTDRDLVVPDTASAEPAVALLEGTRLAVERSADFRTAAWRKMLTNVSANPITALTGRRVEVLTEQPVAELAMRVLREAVAVGRAEGAHLDDADAREVLAWLQALAPGSTTSMLQDREAGRPLEHDGLTATVVRLGDRHGIDVAANRSLLALLSAVSP</sequence>
<dbReference type="GO" id="GO:0050661">
    <property type="term" value="F:NADP binding"/>
    <property type="evidence" value="ECO:0007669"/>
    <property type="project" value="TreeGrafter"/>
</dbReference>
<comment type="caution">
    <text evidence="14">The sequence shown here is derived from an EMBL/GenBank/DDBJ whole genome shotgun (WGS) entry which is preliminary data.</text>
</comment>
<evidence type="ECO:0000256" key="10">
    <source>
        <dbReference type="ARBA" id="ARBA00048793"/>
    </source>
</evidence>
<protein>
    <recommendedName>
        <fullName evidence="5 11">2-dehydropantoate 2-reductase</fullName>
        <ecNumber evidence="4 11">1.1.1.169</ecNumber>
    </recommendedName>
    <alternativeName>
        <fullName evidence="9 11">Ketopantoate reductase</fullName>
    </alternativeName>
</protein>
<feature type="domain" description="Ketopantoate reductase N-terminal" evidence="12">
    <location>
        <begin position="10"/>
        <end position="146"/>
    </location>
</feature>
<evidence type="ECO:0000313" key="15">
    <source>
        <dbReference type="Proteomes" id="UP000317303"/>
    </source>
</evidence>
<keyword evidence="6 11" id="KW-0566">Pantothenate biosynthesis</keyword>
<dbReference type="Gene3D" id="1.10.1040.10">
    <property type="entry name" value="N-(1-d-carboxylethyl)-l-norvaline Dehydrogenase, domain 2"/>
    <property type="match status" value="1"/>
</dbReference>
<dbReference type="NCBIfam" id="TIGR00745">
    <property type="entry name" value="apbA_panE"/>
    <property type="match status" value="1"/>
</dbReference>
<dbReference type="GO" id="GO:0005737">
    <property type="term" value="C:cytoplasm"/>
    <property type="evidence" value="ECO:0007669"/>
    <property type="project" value="TreeGrafter"/>
</dbReference>
<keyword evidence="15" id="KW-1185">Reference proteome</keyword>
<gene>
    <name evidence="14" type="ORF">JD82_03818</name>
</gene>
<keyword evidence="7 11" id="KW-0521">NADP</keyword>